<accession>A0A0B2A7R0</accession>
<comment type="caution">
    <text evidence="1">The sequence shown here is derived from an EMBL/GenBank/DDBJ whole genome shotgun (WGS) entry which is preliminary data.</text>
</comment>
<dbReference type="EMBL" id="JTDK01000005">
    <property type="protein sequence ID" value="KHK99140.1"/>
    <property type="molecule type" value="Genomic_DNA"/>
</dbReference>
<sequence length="354" mass="36245">MAGISEAADQLDASDPATVARLADAASAQASFPLQVGGGSMTAVLPDGSTTTVSATGIATMSRLIGPEIGISPAGAPSATELTDGALVQSDVAPSTDVVTRATSDGLQMVAVLNDQSASRTVHFDLDLPDGAHLTTQADGSVAIHVPITEEVASEAEVKRISDAVDAVLGNLADDQPVTDEQQSALDSIKPAKTAEITTTKRIATLAAPWAVDANGKSVDTHYVINGNAVSQVIDANSNTAFPVTADPSVLWWIGTSALCVAEIASLAVGAAKVVRAFAKADKIVKSAKAVIKAYRALGGTMSKVVSLLKKYAKRRSSLTSAQIKALETFIRAVGRSVFNVLGLGSCYSLATTR</sequence>
<dbReference type="Proteomes" id="UP000031030">
    <property type="component" value="Unassembled WGS sequence"/>
</dbReference>
<organism evidence="1 2">
    <name type="scientific">Microbacterium mangrovi</name>
    <dbReference type="NCBI Taxonomy" id="1348253"/>
    <lineage>
        <taxon>Bacteria</taxon>
        <taxon>Bacillati</taxon>
        <taxon>Actinomycetota</taxon>
        <taxon>Actinomycetes</taxon>
        <taxon>Micrococcales</taxon>
        <taxon>Microbacteriaceae</taxon>
        <taxon>Microbacterium</taxon>
    </lineage>
</organism>
<name>A0A0B2A7R0_9MICO</name>
<dbReference type="AlphaFoldDB" id="A0A0B2A7R0"/>
<gene>
    <name evidence="1" type="ORF">LK09_03775</name>
</gene>
<protein>
    <submittedName>
        <fullName evidence="1">Uncharacterized protein</fullName>
    </submittedName>
</protein>
<reference evidence="1 2" key="1">
    <citation type="submission" date="2014-11" db="EMBL/GenBank/DDBJ databases">
        <title>Genome sequence of Microbacterium mangrovi MUSC 115(T).</title>
        <authorList>
            <person name="Lee L.-H."/>
        </authorList>
    </citation>
    <scope>NUCLEOTIDE SEQUENCE [LARGE SCALE GENOMIC DNA]</scope>
    <source>
        <strain evidence="1 2">MUSC 115</strain>
    </source>
</reference>
<dbReference type="STRING" id="1348253.LK09_03775"/>
<evidence type="ECO:0000313" key="2">
    <source>
        <dbReference type="Proteomes" id="UP000031030"/>
    </source>
</evidence>
<keyword evidence="2" id="KW-1185">Reference proteome</keyword>
<dbReference type="RefSeq" id="WP_156138641.1">
    <property type="nucleotide sequence ID" value="NZ_JTDK01000005.1"/>
</dbReference>
<evidence type="ECO:0000313" key="1">
    <source>
        <dbReference type="EMBL" id="KHK99140.1"/>
    </source>
</evidence>
<dbReference type="OrthoDB" id="4412570at2"/>
<proteinExistence type="predicted"/>